<name>A0A518H5X0_9BACT</name>
<evidence type="ECO:0008006" key="3">
    <source>
        <dbReference type="Google" id="ProtNLM"/>
    </source>
</evidence>
<accession>A0A518H5X0</accession>
<gene>
    <name evidence="1" type="ORF">ElP_41450</name>
</gene>
<dbReference type="AlphaFoldDB" id="A0A518H5X0"/>
<dbReference type="RefSeq" id="WP_197446207.1">
    <property type="nucleotide sequence ID" value="NZ_CP036426.1"/>
</dbReference>
<keyword evidence="2" id="KW-1185">Reference proteome</keyword>
<reference evidence="1 2" key="1">
    <citation type="submission" date="2019-02" db="EMBL/GenBank/DDBJ databases">
        <title>Deep-cultivation of Planctomycetes and their phenomic and genomic characterization uncovers novel biology.</title>
        <authorList>
            <person name="Wiegand S."/>
            <person name="Jogler M."/>
            <person name="Boedeker C."/>
            <person name="Pinto D."/>
            <person name="Vollmers J."/>
            <person name="Rivas-Marin E."/>
            <person name="Kohn T."/>
            <person name="Peeters S.H."/>
            <person name="Heuer A."/>
            <person name="Rast P."/>
            <person name="Oberbeckmann S."/>
            <person name="Bunk B."/>
            <person name="Jeske O."/>
            <person name="Meyerdierks A."/>
            <person name="Storesund J.E."/>
            <person name="Kallscheuer N."/>
            <person name="Luecker S."/>
            <person name="Lage O.M."/>
            <person name="Pohl T."/>
            <person name="Merkel B.J."/>
            <person name="Hornburger P."/>
            <person name="Mueller R.-W."/>
            <person name="Bruemmer F."/>
            <person name="Labrenz M."/>
            <person name="Spormann A.M."/>
            <person name="Op den Camp H."/>
            <person name="Overmann J."/>
            <person name="Amann R."/>
            <person name="Jetten M.S.M."/>
            <person name="Mascher T."/>
            <person name="Medema M.H."/>
            <person name="Devos D.P."/>
            <person name="Kaster A.-K."/>
            <person name="Ovreas L."/>
            <person name="Rohde M."/>
            <person name="Galperin M.Y."/>
            <person name="Jogler C."/>
        </authorList>
    </citation>
    <scope>NUCLEOTIDE SEQUENCE [LARGE SCALE GENOMIC DNA]</scope>
    <source>
        <strain evidence="1 2">ElP</strain>
    </source>
</reference>
<sequence length="56" mass="6224">MTAPGRGTLDIPRIVRALAHPVDWVVELNECATDPLDAARQGREYLETLRDDPGHD</sequence>
<protein>
    <recommendedName>
        <fullName evidence="3">Xylose isomerase-like TIM barrel domain-containing protein</fullName>
    </recommendedName>
</protein>
<dbReference type="EMBL" id="CP036426">
    <property type="protein sequence ID" value="QDV36226.1"/>
    <property type="molecule type" value="Genomic_DNA"/>
</dbReference>
<dbReference type="Proteomes" id="UP000317835">
    <property type="component" value="Chromosome"/>
</dbReference>
<dbReference type="Gene3D" id="3.20.20.150">
    <property type="entry name" value="Divalent-metal-dependent TIM barrel enzymes"/>
    <property type="match status" value="1"/>
</dbReference>
<evidence type="ECO:0000313" key="1">
    <source>
        <dbReference type="EMBL" id="QDV36226.1"/>
    </source>
</evidence>
<dbReference type="KEGG" id="tpla:ElP_41450"/>
<organism evidence="1 2">
    <name type="scientific">Tautonia plasticadhaerens</name>
    <dbReference type="NCBI Taxonomy" id="2527974"/>
    <lineage>
        <taxon>Bacteria</taxon>
        <taxon>Pseudomonadati</taxon>
        <taxon>Planctomycetota</taxon>
        <taxon>Planctomycetia</taxon>
        <taxon>Isosphaerales</taxon>
        <taxon>Isosphaeraceae</taxon>
        <taxon>Tautonia</taxon>
    </lineage>
</organism>
<evidence type="ECO:0000313" key="2">
    <source>
        <dbReference type="Proteomes" id="UP000317835"/>
    </source>
</evidence>
<proteinExistence type="predicted"/>